<evidence type="ECO:0000313" key="5">
    <source>
        <dbReference type="Proteomes" id="UP000659654"/>
    </source>
</evidence>
<evidence type="ECO:0000313" key="4">
    <source>
        <dbReference type="Proteomes" id="UP000095284"/>
    </source>
</evidence>
<dbReference type="AlphaFoldDB" id="A0A1I7RV10"/>
<evidence type="ECO:0000313" key="6">
    <source>
        <dbReference type="WBParaSite" id="BXY_0457100.1"/>
    </source>
</evidence>
<dbReference type="Proteomes" id="UP000582659">
    <property type="component" value="Unassembled WGS sequence"/>
</dbReference>
<dbReference type="OrthoDB" id="10630574at2759"/>
<proteinExistence type="predicted"/>
<accession>A0A1I7RV10</accession>
<evidence type="ECO:0000256" key="1">
    <source>
        <dbReference type="SAM" id="MobiDB-lite"/>
    </source>
</evidence>
<dbReference type="EMBL" id="CAJFCV020000003">
    <property type="protein sequence ID" value="CAG9105225.1"/>
    <property type="molecule type" value="Genomic_DNA"/>
</dbReference>
<protein>
    <submittedName>
        <fullName evidence="2">(pine wood nematode) hypothetical protein</fullName>
    </submittedName>
</protein>
<dbReference type="Proteomes" id="UP000659654">
    <property type="component" value="Unassembled WGS sequence"/>
</dbReference>
<evidence type="ECO:0000313" key="3">
    <source>
        <dbReference type="EMBL" id="CAG9105225.1"/>
    </source>
</evidence>
<evidence type="ECO:0000313" key="2">
    <source>
        <dbReference type="EMBL" id="CAD5219729.1"/>
    </source>
</evidence>
<reference evidence="6" key="1">
    <citation type="submission" date="2016-11" db="UniProtKB">
        <authorList>
            <consortium name="WormBaseParasite"/>
        </authorList>
    </citation>
    <scope>IDENTIFICATION</scope>
</reference>
<dbReference type="WBParaSite" id="BXY_0457100.1">
    <property type="protein sequence ID" value="BXY_0457100.1"/>
    <property type="gene ID" value="BXY_0457100"/>
</dbReference>
<name>A0A1I7RV10_BURXY</name>
<reference evidence="3" key="2">
    <citation type="submission" date="2020-08" db="EMBL/GenBank/DDBJ databases">
        <authorList>
            <person name="Kikuchi T."/>
        </authorList>
    </citation>
    <scope>NUCLEOTIDE SEQUENCE</scope>
    <source>
        <strain evidence="2">Ka4C1</strain>
    </source>
</reference>
<keyword evidence="5" id="KW-1185">Reference proteome</keyword>
<organism evidence="4 6">
    <name type="scientific">Bursaphelenchus xylophilus</name>
    <name type="common">Pinewood nematode worm</name>
    <name type="synonym">Aphelenchoides xylophilus</name>
    <dbReference type="NCBI Taxonomy" id="6326"/>
    <lineage>
        <taxon>Eukaryota</taxon>
        <taxon>Metazoa</taxon>
        <taxon>Ecdysozoa</taxon>
        <taxon>Nematoda</taxon>
        <taxon>Chromadorea</taxon>
        <taxon>Rhabditida</taxon>
        <taxon>Tylenchina</taxon>
        <taxon>Tylenchomorpha</taxon>
        <taxon>Aphelenchoidea</taxon>
        <taxon>Aphelenchoididae</taxon>
        <taxon>Bursaphelenchus</taxon>
    </lineage>
</organism>
<gene>
    <name evidence="2" type="ORF">BXYJ_LOCUS5824</name>
</gene>
<dbReference type="Proteomes" id="UP000095284">
    <property type="component" value="Unplaced"/>
</dbReference>
<dbReference type="EMBL" id="CAJFDI010000003">
    <property type="protein sequence ID" value="CAD5219729.1"/>
    <property type="molecule type" value="Genomic_DNA"/>
</dbReference>
<feature type="region of interest" description="Disordered" evidence="1">
    <location>
        <begin position="97"/>
        <end position="129"/>
    </location>
</feature>
<sequence>MDDPRRKPKIVHLNQIRRYKPPTSPLFAPHAQEEVGNNEADEKLELAESLENLLIGGEEQDRVEIPVLDQGMLAEFLNEEVMILEVVNEDGRANELLPNGQPAEEPPVDVIPNAEPESPRTGFWLAKSTPRTTWHPDIFPKNG</sequence>